<keyword evidence="2" id="KW-0328">Glycosyltransferase</keyword>
<evidence type="ECO:0000313" key="7">
    <source>
        <dbReference type="Proteomes" id="UP001157126"/>
    </source>
</evidence>
<dbReference type="Gene3D" id="3.40.50.2000">
    <property type="entry name" value="Glycogen Phosphorylase B"/>
    <property type="match status" value="2"/>
</dbReference>
<dbReference type="InterPro" id="IPR001296">
    <property type="entry name" value="Glyco_trans_1"/>
</dbReference>
<keyword evidence="3" id="KW-0808">Transferase</keyword>
<proteinExistence type="predicted"/>
<dbReference type="InterPro" id="IPR050194">
    <property type="entry name" value="Glycosyltransferase_grp1"/>
</dbReference>
<reference evidence="7" key="1">
    <citation type="journal article" date="2019" name="Int. J. Syst. Evol. Microbiol.">
        <title>The Global Catalogue of Microorganisms (GCM) 10K type strain sequencing project: providing services to taxonomists for standard genome sequencing and annotation.</title>
        <authorList>
            <consortium name="The Broad Institute Genomics Platform"/>
            <consortium name="The Broad Institute Genome Sequencing Center for Infectious Disease"/>
            <person name="Wu L."/>
            <person name="Ma J."/>
        </authorList>
    </citation>
    <scope>NUCLEOTIDE SEQUENCE [LARGE SCALE GENOMIC DNA]</scope>
    <source>
        <strain evidence="7">NBRC 113072</strain>
    </source>
</reference>
<evidence type="ECO:0000259" key="4">
    <source>
        <dbReference type="Pfam" id="PF00534"/>
    </source>
</evidence>
<dbReference type="Pfam" id="PF00534">
    <property type="entry name" value="Glycos_transf_1"/>
    <property type="match status" value="1"/>
</dbReference>
<sequence length="392" mass="42851">MKIMIGCDTYPTDVNGAARFAERLSIGLVGRGHEVHVAAPSTTGPVGVEERDGVVVHRVRSVRYPFHEEFRICLPWQTRPEVAAIMKRVRPDVVHTQAHFVVGRYTARSAAELGIPLVATNHFMPENLTDQLPIPVHGSIARLGCRLAWRDLARVFRQAQVVTAPTPRATELLDSEAKISGALPISCGIDAAPYAAAAEAAPRNVIPRILFVGRLDQEKRVGELIDAVSALPRSTPYHLEIVGDGTMREQWKAQVRARGIEEHTTFRGFVSEAELLEAYGRCDVFCMPGVAELQSLVTLESMSAGKPVVAADAMALPHLVHPGRNGWLYPPGDVAALSDRLAGLLTDSDMRRRMGAASREIVRRHSLEATLDKFEDVYETVRGAGRQGRTAA</sequence>
<comment type="caution">
    <text evidence="6">The sequence shown here is derived from an EMBL/GenBank/DDBJ whole genome shotgun (WGS) entry which is preliminary data.</text>
</comment>
<feature type="domain" description="Glycosyltransferase subfamily 4-like N-terminal" evidence="5">
    <location>
        <begin position="14"/>
        <end position="190"/>
    </location>
</feature>
<dbReference type="PANTHER" id="PTHR45947:SF3">
    <property type="entry name" value="SULFOQUINOVOSYL TRANSFERASE SQD2"/>
    <property type="match status" value="1"/>
</dbReference>
<dbReference type="Pfam" id="PF13439">
    <property type="entry name" value="Glyco_transf_4"/>
    <property type="match status" value="1"/>
</dbReference>
<accession>A0ABQ6IXG8</accession>
<keyword evidence="7" id="KW-1185">Reference proteome</keyword>
<feature type="domain" description="Glycosyl transferase family 1" evidence="4">
    <location>
        <begin position="208"/>
        <end position="360"/>
    </location>
</feature>
<dbReference type="InterPro" id="IPR028098">
    <property type="entry name" value="Glyco_trans_4-like_N"/>
</dbReference>
<dbReference type="Proteomes" id="UP001157126">
    <property type="component" value="Unassembled WGS sequence"/>
</dbReference>
<gene>
    <name evidence="6" type="ORF">GCM10025883_43110</name>
</gene>
<evidence type="ECO:0000259" key="5">
    <source>
        <dbReference type="Pfam" id="PF13439"/>
    </source>
</evidence>
<dbReference type="EMBL" id="BSUO01000001">
    <property type="protein sequence ID" value="GMA42266.1"/>
    <property type="molecule type" value="Genomic_DNA"/>
</dbReference>
<organism evidence="6 7">
    <name type="scientific">Mobilicoccus caccae</name>
    <dbReference type="NCBI Taxonomy" id="1859295"/>
    <lineage>
        <taxon>Bacteria</taxon>
        <taxon>Bacillati</taxon>
        <taxon>Actinomycetota</taxon>
        <taxon>Actinomycetes</taxon>
        <taxon>Micrococcales</taxon>
        <taxon>Dermatophilaceae</taxon>
        <taxon>Mobilicoccus</taxon>
    </lineage>
</organism>
<name>A0ABQ6IXG8_9MICO</name>
<evidence type="ECO:0000256" key="2">
    <source>
        <dbReference type="ARBA" id="ARBA00022676"/>
    </source>
</evidence>
<evidence type="ECO:0000256" key="3">
    <source>
        <dbReference type="ARBA" id="ARBA00022679"/>
    </source>
</evidence>
<evidence type="ECO:0000313" key="6">
    <source>
        <dbReference type="EMBL" id="GMA42266.1"/>
    </source>
</evidence>
<dbReference type="SUPFAM" id="SSF53756">
    <property type="entry name" value="UDP-Glycosyltransferase/glycogen phosphorylase"/>
    <property type="match status" value="1"/>
</dbReference>
<protein>
    <recommendedName>
        <fullName evidence="1">D-inositol 3-phosphate glycosyltransferase</fullName>
    </recommendedName>
</protein>
<dbReference type="PANTHER" id="PTHR45947">
    <property type="entry name" value="SULFOQUINOVOSYL TRANSFERASE SQD2"/>
    <property type="match status" value="1"/>
</dbReference>
<evidence type="ECO:0000256" key="1">
    <source>
        <dbReference type="ARBA" id="ARBA00021292"/>
    </source>
</evidence>